<evidence type="ECO:0008006" key="3">
    <source>
        <dbReference type="Google" id="ProtNLM"/>
    </source>
</evidence>
<dbReference type="PANTHER" id="PTHR42743:SF11">
    <property type="entry name" value="AMINODEOXYCHORISMATE LYASE"/>
    <property type="match status" value="1"/>
</dbReference>
<evidence type="ECO:0000313" key="2">
    <source>
        <dbReference type="EMBL" id="SVD47171.1"/>
    </source>
</evidence>
<dbReference type="GO" id="GO:0019752">
    <property type="term" value="P:carboxylic acid metabolic process"/>
    <property type="evidence" value="ECO:0007669"/>
    <property type="project" value="TreeGrafter"/>
</dbReference>
<sequence length="241" mass="28848">MNIYMWSGPRNLSTALMRSFENREDTEVWDEPLYAYYLNETKKNHPMKDEIIKNYPTDINKIIKLMSNEPHNNKICYQKHMTHHILEQTPLHWIENGINCFLIRHPKEVIDSYIKKNNLSESSDIGFPGQYRIFQKVKKLNRELIVINADDIYKNPEKLLKLLCEKLNIKYSNKMIKWPLGSRSSDGCWHKVWYDTVKLSTSFEKKINKNINIPSEFLSIYNECLDIYNEINFFNLNNEYQ</sequence>
<dbReference type="Gene3D" id="3.40.50.300">
    <property type="entry name" value="P-loop containing nucleotide triphosphate hydrolases"/>
    <property type="match status" value="1"/>
</dbReference>
<reference evidence="2" key="1">
    <citation type="submission" date="2018-05" db="EMBL/GenBank/DDBJ databases">
        <authorList>
            <person name="Lanie J.A."/>
            <person name="Ng W.-L."/>
            <person name="Kazmierczak K.M."/>
            <person name="Andrzejewski T.M."/>
            <person name="Davidsen T.M."/>
            <person name="Wayne K.J."/>
            <person name="Tettelin H."/>
            <person name="Glass J.I."/>
            <person name="Rusch D."/>
            <person name="Podicherti R."/>
            <person name="Tsui H.-C.T."/>
            <person name="Winkler M.E."/>
        </authorList>
    </citation>
    <scope>NUCLEOTIDE SEQUENCE</scope>
</reference>
<dbReference type="Pfam" id="PF19798">
    <property type="entry name" value="Sulfotransfer_5"/>
    <property type="match status" value="1"/>
</dbReference>
<comment type="similarity">
    <text evidence="1">Belongs to the class-IV pyridoxal-phosphate-dependent aminotransferase family.</text>
</comment>
<dbReference type="AlphaFoldDB" id="A0A382VMQ4"/>
<protein>
    <recommendedName>
        <fullName evidence="3">Sulfotransferase domain-containing protein</fullName>
    </recommendedName>
</protein>
<gene>
    <name evidence="2" type="ORF">METZ01_LOCUS400025</name>
</gene>
<dbReference type="SUPFAM" id="SSF52540">
    <property type="entry name" value="P-loop containing nucleoside triphosphate hydrolases"/>
    <property type="match status" value="1"/>
</dbReference>
<evidence type="ECO:0000256" key="1">
    <source>
        <dbReference type="ARBA" id="ARBA00009320"/>
    </source>
</evidence>
<name>A0A382VMQ4_9ZZZZ</name>
<accession>A0A382VMQ4</accession>
<dbReference type="PANTHER" id="PTHR42743">
    <property type="entry name" value="AMINO-ACID AMINOTRANSFERASE"/>
    <property type="match status" value="1"/>
</dbReference>
<dbReference type="EMBL" id="UINC01152800">
    <property type="protein sequence ID" value="SVD47171.1"/>
    <property type="molecule type" value="Genomic_DNA"/>
</dbReference>
<proteinExistence type="inferred from homology"/>
<organism evidence="2">
    <name type="scientific">marine metagenome</name>
    <dbReference type="NCBI Taxonomy" id="408172"/>
    <lineage>
        <taxon>unclassified sequences</taxon>
        <taxon>metagenomes</taxon>
        <taxon>ecological metagenomes</taxon>
    </lineage>
</organism>
<dbReference type="InterPro" id="IPR027417">
    <property type="entry name" value="P-loop_NTPase"/>
</dbReference>
<dbReference type="InterPro" id="IPR050571">
    <property type="entry name" value="Class-IV_PLP-Dep_Aminotrnsfr"/>
</dbReference>